<gene>
    <name evidence="7" type="primary">yitO</name>
    <name evidence="7" type="ORF">GCM10011608_45570</name>
</gene>
<dbReference type="PANTHER" id="PTHR39535">
    <property type="entry name" value="SPORULATION-DELAYING PROTEIN SDPB"/>
    <property type="match status" value="1"/>
</dbReference>
<evidence type="ECO:0000313" key="8">
    <source>
        <dbReference type="Proteomes" id="UP000608890"/>
    </source>
</evidence>
<proteinExistence type="predicted"/>
<organism evidence="7 8">
    <name type="scientific">Micromonospora sonchi</name>
    <dbReference type="NCBI Taxonomy" id="1763543"/>
    <lineage>
        <taxon>Bacteria</taxon>
        <taxon>Bacillati</taxon>
        <taxon>Actinomycetota</taxon>
        <taxon>Actinomycetes</taxon>
        <taxon>Micromonosporales</taxon>
        <taxon>Micromonosporaceae</taxon>
        <taxon>Micromonospora</taxon>
    </lineage>
</organism>
<feature type="transmembrane region" description="Helical" evidence="5">
    <location>
        <begin position="156"/>
        <end position="176"/>
    </location>
</feature>
<evidence type="ECO:0000256" key="5">
    <source>
        <dbReference type="SAM" id="Phobius"/>
    </source>
</evidence>
<dbReference type="PANTHER" id="PTHR39535:SF2">
    <property type="entry name" value="HTTM DOMAIN-CONTAINING PROTEIN"/>
    <property type="match status" value="1"/>
</dbReference>
<dbReference type="InterPro" id="IPR011020">
    <property type="entry name" value="HTTM-like"/>
</dbReference>
<dbReference type="RefSeq" id="WP_189047649.1">
    <property type="nucleotide sequence ID" value="NZ_BMNB01000025.1"/>
</dbReference>
<keyword evidence="4 5" id="KW-0472">Membrane</keyword>
<name>A0A917U3Q2_9ACTN</name>
<dbReference type="NCBIfam" id="TIGR04033">
    <property type="entry name" value="export_SdpB"/>
    <property type="match status" value="1"/>
</dbReference>
<evidence type="ECO:0000256" key="1">
    <source>
        <dbReference type="ARBA" id="ARBA00004127"/>
    </source>
</evidence>
<keyword evidence="2 5" id="KW-0812">Transmembrane</keyword>
<feature type="transmembrane region" description="Helical" evidence="5">
    <location>
        <begin position="210"/>
        <end position="241"/>
    </location>
</feature>
<dbReference type="Proteomes" id="UP000608890">
    <property type="component" value="Unassembled WGS sequence"/>
</dbReference>
<feature type="transmembrane region" description="Helical" evidence="5">
    <location>
        <begin position="76"/>
        <end position="92"/>
    </location>
</feature>
<sequence length="330" mass="35536">MLTRLGAAALRWTEHAPWTNVYGLARTLLALGTLGTLVFSPPSALFAPVAGMPDAPYCEGLGRISLFCVAPDQPGVARYVAVAVLVVVASGWRPRLTALPHWWVSISVPVSISIPDGGDHVTQVLTLLLLPMALTDRRRWHWVAPADDTGRRETRLLTVTALVLIRVQVAGIYLHACVAKLGVTEWRDGTALYYWLADPMFGAPLWMRDALIGVLSHGTAVAALTWGSLALEFALVFGLFAPRRRWPLLLAGGLALHLGIAVLMGLWSFGLAMFAALVLYLRPVDLPIPMPRRVRAGALAVAGRIRRATPSRITAVLPARAVSVGPDPAP</sequence>
<keyword evidence="8" id="KW-1185">Reference proteome</keyword>
<evidence type="ECO:0000313" key="7">
    <source>
        <dbReference type="EMBL" id="GGM55579.1"/>
    </source>
</evidence>
<accession>A0A917U3Q2</accession>
<feature type="transmembrane region" description="Helical" evidence="5">
    <location>
        <begin position="21"/>
        <end position="39"/>
    </location>
</feature>
<evidence type="ECO:0000256" key="3">
    <source>
        <dbReference type="ARBA" id="ARBA00022989"/>
    </source>
</evidence>
<keyword evidence="3 5" id="KW-1133">Transmembrane helix</keyword>
<reference evidence="7" key="2">
    <citation type="submission" date="2020-09" db="EMBL/GenBank/DDBJ databases">
        <authorList>
            <person name="Sun Q."/>
            <person name="Zhou Y."/>
        </authorList>
    </citation>
    <scope>NUCLEOTIDE SEQUENCE</scope>
    <source>
        <strain evidence="7">CGMCC 4.7312</strain>
    </source>
</reference>
<comment type="subcellular location">
    <subcellularLocation>
        <location evidence="1">Endomembrane system</location>
        <topology evidence="1">Multi-pass membrane protein</topology>
    </subcellularLocation>
</comment>
<evidence type="ECO:0000256" key="4">
    <source>
        <dbReference type="ARBA" id="ARBA00023136"/>
    </source>
</evidence>
<evidence type="ECO:0000259" key="6">
    <source>
        <dbReference type="SMART" id="SM00752"/>
    </source>
</evidence>
<protein>
    <recommendedName>
        <fullName evidence="6">HTTM-like domain-containing protein</fullName>
    </recommendedName>
</protein>
<comment type="caution">
    <text evidence="7">The sequence shown here is derived from an EMBL/GenBank/DDBJ whole genome shotgun (WGS) entry which is preliminary data.</text>
</comment>
<dbReference type="InterPro" id="IPR023894">
    <property type="entry name" value="Sporulation_SdpB"/>
</dbReference>
<dbReference type="InterPro" id="IPR052964">
    <property type="entry name" value="Sporulation_signal_mat"/>
</dbReference>
<evidence type="ECO:0000256" key="2">
    <source>
        <dbReference type="ARBA" id="ARBA00022692"/>
    </source>
</evidence>
<dbReference type="AlphaFoldDB" id="A0A917U3Q2"/>
<dbReference type="GO" id="GO:0012505">
    <property type="term" value="C:endomembrane system"/>
    <property type="evidence" value="ECO:0007669"/>
    <property type="project" value="UniProtKB-SubCell"/>
</dbReference>
<reference evidence="7" key="1">
    <citation type="journal article" date="2014" name="Int. J. Syst. Evol. Microbiol.">
        <title>Complete genome sequence of Corynebacterium casei LMG S-19264T (=DSM 44701T), isolated from a smear-ripened cheese.</title>
        <authorList>
            <consortium name="US DOE Joint Genome Institute (JGI-PGF)"/>
            <person name="Walter F."/>
            <person name="Albersmeier A."/>
            <person name="Kalinowski J."/>
            <person name="Ruckert C."/>
        </authorList>
    </citation>
    <scope>NUCLEOTIDE SEQUENCE</scope>
    <source>
        <strain evidence="7">CGMCC 4.7312</strain>
    </source>
</reference>
<dbReference type="SMART" id="SM00752">
    <property type="entry name" value="HTTM"/>
    <property type="match status" value="1"/>
</dbReference>
<dbReference type="EMBL" id="BMNB01000025">
    <property type="protein sequence ID" value="GGM55579.1"/>
    <property type="molecule type" value="Genomic_DNA"/>
</dbReference>
<feature type="domain" description="HTTM-like" evidence="6">
    <location>
        <begin position="14"/>
        <end position="285"/>
    </location>
</feature>
<feature type="transmembrane region" description="Helical" evidence="5">
    <location>
        <begin position="248"/>
        <end position="281"/>
    </location>
</feature>